<accession>A0A923M8D4</accession>
<comment type="caution">
    <text evidence="1">The sequence shown here is derived from an EMBL/GenBank/DDBJ whole genome shotgun (WGS) entry which is preliminary data.</text>
</comment>
<reference evidence="1" key="1">
    <citation type="submission" date="2020-08" db="EMBL/GenBank/DDBJ databases">
        <title>Ramlibacter sp. GTP1 16S ribosomal RNA gene genome sequencing and assembly.</title>
        <authorList>
            <person name="Kang M."/>
        </authorList>
    </citation>
    <scope>NUCLEOTIDE SEQUENCE</scope>
    <source>
        <strain evidence="1">GTP1</strain>
    </source>
</reference>
<sequence length="157" mass="16982">MLVAKTEAGQRVLKDRSVALTPRQRSALILFDGKRTVEDVLAATAAAGVTREDTDKLLELGLIADVAPDRTRAEAAAAVAQQEAVERHKHRTPQERYAEAYPIATALTAGLGLRGFRLNLAVEAATSYEDLLAVAPKIRDAVGDEKFRPLDNALNDH</sequence>
<evidence type="ECO:0000313" key="1">
    <source>
        <dbReference type="EMBL" id="MBC5766167.1"/>
    </source>
</evidence>
<dbReference type="EMBL" id="JACORU010000006">
    <property type="protein sequence ID" value="MBC5766167.1"/>
    <property type="molecule type" value="Genomic_DNA"/>
</dbReference>
<dbReference type="Proteomes" id="UP000596827">
    <property type="component" value="Unassembled WGS sequence"/>
</dbReference>
<proteinExistence type="predicted"/>
<protein>
    <submittedName>
        <fullName evidence="1">Uncharacterized protein</fullName>
    </submittedName>
</protein>
<keyword evidence="2" id="KW-1185">Reference proteome</keyword>
<gene>
    <name evidence="1" type="ORF">H8R02_16990</name>
</gene>
<name>A0A923M8D4_9BURK</name>
<dbReference type="AlphaFoldDB" id="A0A923M8D4"/>
<evidence type="ECO:0000313" key="2">
    <source>
        <dbReference type="Proteomes" id="UP000596827"/>
    </source>
</evidence>
<dbReference type="RefSeq" id="WP_187082643.1">
    <property type="nucleotide sequence ID" value="NZ_JACORU010000006.1"/>
</dbReference>
<organism evidence="1 2">
    <name type="scientific">Ramlibacter albus</name>
    <dbReference type="NCBI Taxonomy" id="2079448"/>
    <lineage>
        <taxon>Bacteria</taxon>
        <taxon>Pseudomonadati</taxon>
        <taxon>Pseudomonadota</taxon>
        <taxon>Betaproteobacteria</taxon>
        <taxon>Burkholderiales</taxon>
        <taxon>Comamonadaceae</taxon>
        <taxon>Ramlibacter</taxon>
    </lineage>
</organism>